<dbReference type="eggNOG" id="COG2203">
    <property type="taxonomic scope" value="Bacteria"/>
</dbReference>
<evidence type="ECO:0000256" key="5">
    <source>
        <dbReference type="ARBA" id="ARBA00022777"/>
    </source>
</evidence>
<evidence type="ECO:0000259" key="11">
    <source>
        <dbReference type="PROSITE" id="PS50112"/>
    </source>
</evidence>
<dbReference type="SMART" id="SM00388">
    <property type="entry name" value="HisKA"/>
    <property type="match status" value="1"/>
</dbReference>
<keyword evidence="9" id="KW-0812">Transmembrane</keyword>
<dbReference type="InterPro" id="IPR029016">
    <property type="entry name" value="GAF-like_dom_sf"/>
</dbReference>
<evidence type="ECO:0000256" key="7">
    <source>
        <dbReference type="SAM" id="Coils"/>
    </source>
</evidence>
<name>K9WM95_9CYAN</name>
<dbReference type="OrthoDB" id="433918at2"/>
<dbReference type="eggNOG" id="COG4191">
    <property type="taxonomic scope" value="Bacteria"/>
</dbReference>
<feature type="domain" description="PAS" evidence="11">
    <location>
        <begin position="727"/>
        <end position="797"/>
    </location>
</feature>
<evidence type="ECO:0000256" key="6">
    <source>
        <dbReference type="ARBA" id="ARBA00023012"/>
    </source>
</evidence>
<dbReference type="PROSITE" id="PS50109">
    <property type="entry name" value="HIS_KIN"/>
    <property type="match status" value="1"/>
</dbReference>
<dbReference type="SUPFAM" id="SSF47384">
    <property type="entry name" value="Homodimeric domain of signal transducing histidine kinase"/>
    <property type="match status" value="1"/>
</dbReference>
<dbReference type="PROSITE" id="PS50112">
    <property type="entry name" value="PAS"/>
    <property type="match status" value="3"/>
</dbReference>
<dbReference type="Pfam" id="PF02518">
    <property type="entry name" value="HATPase_c"/>
    <property type="match status" value="1"/>
</dbReference>
<dbReference type="GO" id="GO:0006355">
    <property type="term" value="P:regulation of DNA-templated transcription"/>
    <property type="evidence" value="ECO:0007669"/>
    <property type="project" value="InterPro"/>
</dbReference>
<dbReference type="PATRIC" id="fig|1173027.3.peg.5520"/>
<evidence type="ECO:0000256" key="3">
    <source>
        <dbReference type="ARBA" id="ARBA00022553"/>
    </source>
</evidence>
<dbReference type="SMART" id="SM00387">
    <property type="entry name" value="HATPase_c"/>
    <property type="match status" value="1"/>
</dbReference>
<dbReference type="CDD" id="cd00082">
    <property type="entry name" value="HisKA"/>
    <property type="match status" value="1"/>
</dbReference>
<dbReference type="InterPro" id="IPR036890">
    <property type="entry name" value="HATPase_C_sf"/>
</dbReference>
<dbReference type="EMBL" id="CP003630">
    <property type="protein sequence ID" value="AFZ20642.1"/>
    <property type="molecule type" value="Genomic_DNA"/>
</dbReference>
<dbReference type="KEGG" id="mic:Mic7113_4981"/>
<dbReference type="InterPro" id="IPR013655">
    <property type="entry name" value="PAS_fold_3"/>
</dbReference>
<evidence type="ECO:0000313" key="13">
    <source>
        <dbReference type="EMBL" id="AFZ20642.1"/>
    </source>
</evidence>
<organism evidence="13 14">
    <name type="scientific">Allocoleopsis franciscana PCC 7113</name>
    <dbReference type="NCBI Taxonomy" id="1173027"/>
    <lineage>
        <taxon>Bacteria</taxon>
        <taxon>Bacillati</taxon>
        <taxon>Cyanobacteriota</taxon>
        <taxon>Cyanophyceae</taxon>
        <taxon>Coleofasciculales</taxon>
        <taxon>Coleofasciculaceae</taxon>
        <taxon>Allocoleopsis</taxon>
        <taxon>Allocoleopsis franciscana</taxon>
    </lineage>
</organism>
<keyword evidence="7" id="KW-0175">Coiled coil</keyword>
<dbReference type="GO" id="GO:0000155">
    <property type="term" value="F:phosphorelay sensor kinase activity"/>
    <property type="evidence" value="ECO:0007669"/>
    <property type="project" value="InterPro"/>
</dbReference>
<evidence type="ECO:0000256" key="8">
    <source>
        <dbReference type="SAM" id="MobiDB-lite"/>
    </source>
</evidence>
<evidence type="ECO:0000256" key="2">
    <source>
        <dbReference type="ARBA" id="ARBA00012438"/>
    </source>
</evidence>
<dbReference type="Gene3D" id="1.10.287.130">
    <property type="match status" value="1"/>
</dbReference>
<dbReference type="InterPro" id="IPR013656">
    <property type="entry name" value="PAS_4"/>
</dbReference>
<keyword evidence="5" id="KW-0418">Kinase</keyword>
<dbReference type="eggNOG" id="COG2202">
    <property type="taxonomic scope" value="Bacteria"/>
</dbReference>
<evidence type="ECO:0000259" key="10">
    <source>
        <dbReference type="PROSITE" id="PS50109"/>
    </source>
</evidence>
<keyword evidence="9" id="KW-1133">Transmembrane helix</keyword>
<dbReference type="Gene3D" id="3.30.565.10">
    <property type="entry name" value="Histidine kinase-like ATPase, C-terminal domain"/>
    <property type="match status" value="1"/>
</dbReference>
<evidence type="ECO:0000256" key="1">
    <source>
        <dbReference type="ARBA" id="ARBA00000085"/>
    </source>
</evidence>
<dbReference type="SUPFAM" id="SSF55874">
    <property type="entry name" value="ATPase domain of HSP90 chaperone/DNA topoisomerase II/histidine kinase"/>
    <property type="match status" value="1"/>
</dbReference>
<feature type="region of interest" description="Disordered" evidence="8">
    <location>
        <begin position="309"/>
        <end position="346"/>
    </location>
</feature>
<feature type="domain" description="PAS" evidence="11">
    <location>
        <begin position="600"/>
        <end position="670"/>
    </location>
</feature>
<dbReference type="EC" id="2.7.13.3" evidence="2"/>
<dbReference type="InterPro" id="IPR013767">
    <property type="entry name" value="PAS_fold"/>
</dbReference>
<dbReference type="InterPro" id="IPR036097">
    <property type="entry name" value="HisK_dim/P_sf"/>
</dbReference>
<accession>K9WM95</accession>
<dbReference type="InterPro" id="IPR003018">
    <property type="entry name" value="GAF"/>
</dbReference>
<feature type="domain" description="PAC" evidence="12">
    <location>
        <begin position="415"/>
        <end position="468"/>
    </location>
</feature>
<feature type="transmembrane region" description="Helical" evidence="9">
    <location>
        <begin position="50"/>
        <end position="70"/>
    </location>
</feature>
<sequence>MRTTSTNKLPQAELKLAYGITVSIVNRAYNSSVQRVEQFSSIQEKRDSRFLWLLVGSVIIGSFIWLMQLIPLEGWSIQLAGVSTAVLVVLLAPVFLRRKGVAEAQAKSGTSSDELAFDLPIESIQRLQKQSQVLMTLTQAQTLNRGNFQAIIEQITASAADALEVERVSVWLYNKDRSQMECVEVYDPNTDCHAPGSASPTRPLTPSPHHLRPVAIANRLDAPIWLNEKIVGVVCYEHLTPTSTSWTPQDENFASAIANLVAIALDVNVKLTPKENYQSRYLLSVNVSELGIRDSAAIVSPEVSSGSRATASSALTTSLPERDAPKSQELDNHPQAADPPESNASDRFVAPNSTELLCHYTPAGIFLYASPAYCTLLGYALDELIGQSVYDFCHAQDVAALQQFYANLLNPQPSEPINYRIRRQNGKYVWLETLSHAILHPDTKVVAEIVALSRDITQRKQIKEALRASERQLQKLTDNVPGIIFECLLRADGSLSFLFVSRGVREICQLEPREIQQNPQVLINLIHADDRLRFNCSVARSAKRLQPWRWEGRIILASRQVKWIQAASRPELQANGDMLWNGIVIDISDRKQAEAILHESEDRFRATFEQAGVAIAQVAANGQFLRVNPKLCEITGYKRRELLTKTLVEITHPEDRVATQADLSEFFNDQRETLNFEQRYVHKTGSVVWAKVTVSLVREPSGVPQYCISVIEDITERKQAEALLNQANRDRINLLESITEAFFAVDREWRFTYINSKTEQFLSRCADELLGQSLWEVFPYAVDSQFEQQYRRAVAEQASVKFEEFYPPLQLWLQVRAYPYEGGLSVYFSDITERKQAEAGLLKRSRLSSLAAEVGIALANGGSLLRILQLCTEAMVQQLHASSATIWTLNPASQRLEQQVATGQRFPLQPDLINLVAQTRQPYWTSDEDGTNISTSSSPSLSHHFSGYPLVVEDRLMGVMAVLSHHPLSEEARDTLSWVANAIAIAIDRYWARSELLTRRESLLFGLANQIRNSLELDIILETAVQSIRSLFQIDRCHFLWYGNQGDEPYWEVVHEARNPNLESHIGRYTMTQVRLSADRLLNRQIIQIDRVETFKNPRLRKFLLNMGYTSVLSIPIKTHDGAIGVISCGHCTSARPWDESEVELLLAVVAQLAIALEQAELYAKARQAAADAQAKAQEVERALNQLRMTQAQLVQSEKMSSLGQLVAGVAHEINNPINFIHGNLAYAGAYIYDLLNLLHLYQEHYPVPPAPIAEQAEVINIDFIATDLPKLLGSMQRGTDRIRTIVQSLRKFSRADEADMKKVDVHEGIESTLLILQHRLKGKGKHPEIKIFKEYGSLPAIECYPGELNQVFMNILINAIEALKPLDLGIEPHSSLFAPHPAPTITIRTRILEYCDSRTLTESSLGEIAQKALPEEIVEHPTSSSFPTDTLSRQSSQRVVIQISDNGPGMTESVKAKLFDPFFTTKPVGQGSGLGLSISYQIIVEHHHGILTCTSIPGQGTEFWIEIPIQQLL</sequence>
<keyword evidence="9" id="KW-0472">Membrane</keyword>
<dbReference type="SMART" id="SM00086">
    <property type="entry name" value="PAC"/>
    <property type="match status" value="3"/>
</dbReference>
<dbReference type="InterPro" id="IPR003661">
    <property type="entry name" value="HisK_dim/P_dom"/>
</dbReference>
<dbReference type="Proteomes" id="UP000010471">
    <property type="component" value="Chromosome"/>
</dbReference>
<dbReference type="SUPFAM" id="SSF55785">
    <property type="entry name" value="PYP-like sensor domain (PAS domain)"/>
    <property type="match status" value="4"/>
</dbReference>
<dbReference type="Pfam" id="PF01590">
    <property type="entry name" value="GAF"/>
    <property type="match status" value="3"/>
</dbReference>
<keyword evidence="3" id="KW-0597">Phosphoprotein</keyword>
<keyword evidence="6" id="KW-0902">Two-component regulatory system</keyword>
<dbReference type="InterPro" id="IPR001610">
    <property type="entry name" value="PAC"/>
</dbReference>
<dbReference type="NCBIfam" id="TIGR00229">
    <property type="entry name" value="sensory_box"/>
    <property type="match status" value="3"/>
</dbReference>
<dbReference type="HOGENOM" id="CLU_248040_0_0_3"/>
<comment type="catalytic activity">
    <reaction evidence="1">
        <text>ATP + protein L-histidine = ADP + protein N-phospho-L-histidine.</text>
        <dbReference type="EC" id="2.7.13.3"/>
    </reaction>
</comment>
<dbReference type="InterPro" id="IPR000014">
    <property type="entry name" value="PAS"/>
</dbReference>
<keyword evidence="4" id="KW-0808">Transferase</keyword>
<dbReference type="InterPro" id="IPR004358">
    <property type="entry name" value="Sig_transdc_His_kin-like_C"/>
</dbReference>
<dbReference type="InterPro" id="IPR005467">
    <property type="entry name" value="His_kinase_dom"/>
</dbReference>
<dbReference type="CDD" id="cd00130">
    <property type="entry name" value="PAS"/>
    <property type="match status" value="4"/>
</dbReference>
<dbReference type="InterPro" id="IPR035965">
    <property type="entry name" value="PAS-like_dom_sf"/>
</dbReference>
<evidence type="ECO:0000313" key="14">
    <source>
        <dbReference type="Proteomes" id="UP000010471"/>
    </source>
</evidence>
<dbReference type="PANTHER" id="PTHR43304:SF1">
    <property type="entry name" value="PAC DOMAIN-CONTAINING PROTEIN"/>
    <property type="match status" value="1"/>
</dbReference>
<dbReference type="InterPro" id="IPR000700">
    <property type="entry name" value="PAS-assoc_C"/>
</dbReference>
<dbReference type="RefSeq" id="WP_015184777.1">
    <property type="nucleotide sequence ID" value="NC_019738.1"/>
</dbReference>
<dbReference type="InterPro" id="IPR052162">
    <property type="entry name" value="Sensor_kinase/Photoreceptor"/>
</dbReference>
<feature type="domain" description="PAC" evidence="12">
    <location>
        <begin position="548"/>
        <end position="599"/>
    </location>
</feature>
<keyword evidence="14" id="KW-1185">Reference proteome</keyword>
<dbReference type="Pfam" id="PF00989">
    <property type="entry name" value="PAS"/>
    <property type="match status" value="1"/>
</dbReference>
<dbReference type="InterPro" id="IPR003594">
    <property type="entry name" value="HATPase_dom"/>
</dbReference>
<proteinExistence type="predicted"/>
<dbReference type="SMART" id="SM00065">
    <property type="entry name" value="GAF"/>
    <property type="match status" value="3"/>
</dbReference>
<evidence type="ECO:0000259" key="12">
    <source>
        <dbReference type="PROSITE" id="PS50113"/>
    </source>
</evidence>
<protein>
    <recommendedName>
        <fullName evidence="2">histidine kinase</fullName>
        <ecNumber evidence="2">2.7.13.3</ecNumber>
    </recommendedName>
</protein>
<dbReference type="PRINTS" id="PR00344">
    <property type="entry name" value="BCTRLSENSOR"/>
</dbReference>
<evidence type="ECO:0000256" key="4">
    <source>
        <dbReference type="ARBA" id="ARBA00022679"/>
    </source>
</evidence>
<feature type="coiled-coil region" evidence="7">
    <location>
        <begin position="1163"/>
        <end position="1200"/>
    </location>
</feature>
<dbReference type="Pfam" id="PF08447">
    <property type="entry name" value="PAS_3"/>
    <property type="match status" value="2"/>
</dbReference>
<dbReference type="PROSITE" id="PS50113">
    <property type="entry name" value="PAC"/>
    <property type="match status" value="3"/>
</dbReference>
<feature type="compositionally biased region" description="Low complexity" evidence="8">
    <location>
        <begin position="309"/>
        <end position="318"/>
    </location>
</feature>
<dbReference type="Gene3D" id="3.30.450.20">
    <property type="entry name" value="PAS domain"/>
    <property type="match status" value="4"/>
</dbReference>
<dbReference type="Pfam" id="PF08448">
    <property type="entry name" value="PAS_4"/>
    <property type="match status" value="1"/>
</dbReference>
<dbReference type="STRING" id="1173027.Mic7113_4981"/>
<evidence type="ECO:0000256" key="9">
    <source>
        <dbReference type="SAM" id="Phobius"/>
    </source>
</evidence>
<dbReference type="SMART" id="SM00091">
    <property type="entry name" value="PAS"/>
    <property type="match status" value="4"/>
</dbReference>
<dbReference type="Gene3D" id="3.30.450.40">
    <property type="match status" value="3"/>
</dbReference>
<feature type="domain" description="Histidine kinase" evidence="10">
    <location>
        <begin position="1209"/>
        <end position="1512"/>
    </location>
</feature>
<reference evidence="13 14" key="1">
    <citation type="submission" date="2012-06" db="EMBL/GenBank/DDBJ databases">
        <title>Finished chromosome of genome of Microcoleus sp. PCC 7113.</title>
        <authorList>
            <consortium name="US DOE Joint Genome Institute"/>
            <person name="Gugger M."/>
            <person name="Coursin T."/>
            <person name="Rippka R."/>
            <person name="Tandeau De Marsac N."/>
            <person name="Huntemann M."/>
            <person name="Wei C.-L."/>
            <person name="Han J."/>
            <person name="Detter J.C."/>
            <person name="Han C."/>
            <person name="Tapia R."/>
            <person name="Chen A."/>
            <person name="Kyrpides N."/>
            <person name="Mavromatis K."/>
            <person name="Markowitz V."/>
            <person name="Szeto E."/>
            <person name="Ivanova N."/>
            <person name="Pagani I."/>
            <person name="Pati A."/>
            <person name="Goodwin L."/>
            <person name="Nordberg H.P."/>
            <person name="Cantor M.N."/>
            <person name="Hua S.X."/>
            <person name="Woyke T."/>
            <person name="Kerfeld C.A."/>
        </authorList>
    </citation>
    <scope>NUCLEOTIDE SEQUENCE [LARGE SCALE GENOMIC DNA]</scope>
    <source>
        <strain evidence="13 14">PCC 7113</strain>
    </source>
</reference>
<gene>
    <name evidence="13" type="ORF">Mic7113_4981</name>
</gene>
<feature type="domain" description="PAS" evidence="11">
    <location>
        <begin position="364"/>
        <end position="412"/>
    </location>
</feature>
<feature type="compositionally biased region" description="Basic and acidic residues" evidence="8">
    <location>
        <begin position="320"/>
        <end position="332"/>
    </location>
</feature>
<feature type="domain" description="PAC" evidence="12">
    <location>
        <begin position="674"/>
        <end position="726"/>
    </location>
</feature>
<dbReference type="SUPFAM" id="SSF55781">
    <property type="entry name" value="GAF domain-like"/>
    <property type="match status" value="3"/>
</dbReference>
<dbReference type="PANTHER" id="PTHR43304">
    <property type="entry name" value="PHYTOCHROME-LIKE PROTEIN CPH1"/>
    <property type="match status" value="1"/>
</dbReference>